<dbReference type="RefSeq" id="WP_095821603.1">
    <property type="nucleotide sequence ID" value="NZ_NSGH01000005.1"/>
</dbReference>
<evidence type="ECO:0000313" key="2">
    <source>
        <dbReference type="Proteomes" id="UP000217561"/>
    </source>
</evidence>
<reference evidence="1 2" key="1">
    <citation type="submission" date="2017-08" db="EMBL/GenBank/DDBJ databases">
        <title>Salimicrobium alkalisoli sp. nov., isolated from saline alkaline soil.</title>
        <authorList>
            <person name="Zhang G."/>
            <person name="Xiong Q."/>
        </authorList>
    </citation>
    <scope>NUCLEOTIDE SEQUENCE [LARGE SCALE GENOMIC DNA]</scope>
    <source>
        <strain evidence="1 2">WN024</strain>
    </source>
</reference>
<evidence type="ECO:0000313" key="1">
    <source>
        <dbReference type="EMBL" id="PBB06323.1"/>
    </source>
</evidence>
<keyword evidence="2" id="KW-1185">Reference proteome</keyword>
<protein>
    <recommendedName>
        <fullName evidence="3">Abortive infection C-terminus</fullName>
    </recommendedName>
</protein>
<sequence length="230" mass="26584">MGNVTQRIYEEIKNDLPKIEQGLKTKNGSGRLWKNLKSKYSILIPEIDGKVKESGKISSGGEEFDYRSELEQFKEVILAYLIINPIDEQSNEEVSNKANQLLNEASPSGVDDTIIKKIEESKIYIRSSKSGEKQIALEKIWDCLERLKTILGENKKDSIKRMINRVSHGSDEIKERLNSEFNELTSIGNTFQIRHFETDTEEILSDSFREYLYFRVLSLVSYCINEIKNY</sequence>
<gene>
    <name evidence="1" type="ORF">CKW00_04645</name>
</gene>
<organism evidence="1 2">
    <name type="scientific">Salimicrobium humidisoli</name>
    <dbReference type="NCBI Taxonomy" id="2029857"/>
    <lineage>
        <taxon>Bacteria</taxon>
        <taxon>Bacillati</taxon>
        <taxon>Bacillota</taxon>
        <taxon>Bacilli</taxon>
        <taxon>Bacillales</taxon>
        <taxon>Bacillaceae</taxon>
        <taxon>Salimicrobium</taxon>
    </lineage>
</organism>
<accession>A0ABX4HSY7</accession>
<dbReference type="Proteomes" id="UP000217561">
    <property type="component" value="Unassembled WGS sequence"/>
</dbReference>
<comment type="caution">
    <text evidence="1">The sequence shown here is derived from an EMBL/GenBank/DDBJ whole genome shotgun (WGS) entry which is preliminary data.</text>
</comment>
<name>A0ABX4HSY7_9BACI</name>
<dbReference type="EMBL" id="NSGH01000005">
    <property type="protein sequence ID" value="PBB06323.1"/>
    <property type="molecule type" value="Genomic_DNA"/>
</dbReference>
<evidence type="ECO:0008006" key="3">
    <source>
        <dbReference type="Google" id="ProtNLM"/>
    </source>
</evidence>
<proteinExistence type="predicted"/>